<dbReference type="EMBL" id="AFRZ01000001">
    <property type="protein sequence ID" value="EHP28625.1"/>
    <property type="molecule type" value="Genomic_DNA"/>
</dbReference>
<protein>
    <submittedName>
        <fullName evidence="3">Metal dependent phosphohydrolase</fullName>
    </submittedName>
</protein>
<proteinExistence type="predicted"/>
<evidence type="ECO:0000259" key="2">
    <source>
        <dbReference type="PROSITE" id="PS51832"/>
    </source>
</evidence>
<dbReference type="Pfam" id="PF13487">
    <property type="entry name" value="HD_5"/>
    <property type="match status" value="1"/>
</dbReference>
<dbReference type="InterPro" id="IPR003607">
    <property type="entry name" value="HD/PDEase_dom"/>
</dbReference>
<dbReference type="SMART" id="SM00471">
    <property type="entry name" value="HDc"/>
    <property type="match status" value="1"/>
</dbReference>
<accession>B6BLG9</accession>
<sequence>MKVIQTKIRTVEHFTSLDLNFITIGEVTTFDIFIKKDNNYLIIIEAGTLISESLYDKLKKQLRLYMKKIDKNKTKLTCESLKFYMLHNKDNLEKRISLLYKLNDGLFTNYLEHPYNKIDLICVDLIVKSIVFLIKYDDKFLKNTIPYFINEHCMKNHSLHVAIYAMSLGNGLGLNNKKLLQLGTAGLLHDIGLKKINESLLNKSTTFDISELEEVKKHVTNSVDIIKQNNLHDPDIIDAVLHHHEQYDGNGYPNKLSEVEISVFASILAICDVFDALTSSRPHRKQYTSFEAIKMMLKDESMVNKFNQSYLQKLLKLL</sequence>
<dbReference type="InterPro" id="IPR037522">
    <property type="entry name" value="HD_GYP_dom"/>
</dbReference>
<dbReference type="PATRIC" id="fig|929558.5.peg.97"/>
<evidence type="ECO:0000256" key="1">
    <source>
        <dbReference type="ARBA" id="ARBA00023136"/>
    </source>
</evidence>
<dbReference type="CDD" id="cd00077">
    <property type="entry name" value="HDc"/>
    <property type="match status" value="1"/>
</dbReference>
<keyword evidence="3" id="KW-0378">Hydrolase</keyword>
<gene>
    <name evidence="3" type="ORF">SMGD1_0098</name>
</gene>
<dbReference type="eggNOG" id="COG2206">
    <property type="taxonomic scope" value="Bacteria"/>
</dbReference>
<dbReference type="HOGENOM" id="CLU_000445_92_1_7"/>
<reference evidence="3 4" key="1">
    <citation type="journal article" date="2012" name="Proc. Natl. Acad. Sci. U.S.A.">
        <title>Genome and physiology of a model Epsilonproteobacterium responsible for sulfide detoxification in marine oxygen depletion zones.</title>
        <authorList>
            <person name="Grote J."/>
            <person name="Schott T."/>
            <person name="Bruckner C.G."/>
            <person name="Glockner F.O."/>
            <person name="Jost G."/>
            <person name="Teeling H."/>
            <person name="Labrenz M."/>
            <person name="Jurgens K."/>
        </authorList>
    </citation>
    <scope>NUCLEOTIDE SEQUENCE [LARGE SCALE GENOMIC DNA]</scope>
    <source>
        <strain evidence="3 4">GD1</strain>
    </source>
</reference>
<dbReference type="AlphaFoldDB" id="B6BLG9"/>
<organism evidence="3 4">
    <name type="scientific">Sulfurimonas gotlandica (strain DSM 19862 / JCM 16533 / GD1)</name>
    <dbReference type="NCBI Taxonomy" id="929558"/>
    <lineage>
        <taxon>Bacteria</taxon>
        <taxon>Pseudomonadati</taxon>
        <taxon>Campylobacterota</taxon>
        <taxon>Epsilonproteobacteria</taxon>
        <taxon>Campylobacterales</taxon>
        <taxon>Sulfurimonadaceae</taxon>
        <taxon>Sulfurimonas</taxon>
    </lineage>
</organism>
<accession>H1FS79</accession>
<dbReference type="SUPFAM" id="SSF109604">
    <property type="entry name" value="HD-domain/PDEase-like"/>
    <property type="match status" value="1"/>
</dbReference>
<dbReference type="Gene3D" id="1.10.3210.10">
    <property type="entry name" value="Hypothetical protein af1432"/>
    <property type="match status" value="1"/>
</dbReference>
<feature type="domain" description="HD-GYP" evidence="2">
    <location>
        <begin position="132"/>
        <end position="318"/>
    </location>
</feature>
<dbReference type="PROSITE" id="PS51832">
    <property type="entry name" value="HD_GYP"/>
    <property type="match status" value="1"/>
</dbReference>
<dbReference type="GO" id="GO:0016787">
    <property type="term" value="F:hydrolase activity"/>
    <property type="evidence" value="ECO:0007669"/>
    <property type="project" value="UniProtKB-KW"/>
</dbReference>
<evidence type="ECO:0000313" key="4">
    <source>
        <dbReference type="Proteomes" id="UP000006431"/>
    </source>
</evidence>
<keyword evidence="4" id="KW-1185">Reference proteome</keyword>
<dbReference type="Proteomes" id="UP000006431">
    <property type="component" value="Unassembled WGS sequence"/>
</dbReference>
<dbReference type="NCBIfam" id="TIGR00277">
    <property type="entry name" value="HDIG"/>
    <property type="match status" value="1"/>
</dbReference>
<comment type="caution">
    <text evidence="3">The sequence shown here is derived from an EMBL/GenBank/DDBJ whole genome shotgun (WGS) entry which is preliminary data.</text>
</comment>
<name>B6BLG9_SULGG</name>
<keyword evidence="1" id="KW-0472">Membrane</keyword>
<evidence type="ECO:0000313" key="3">
    <source>
        <dbReference type="EMBL" id="EHP28625.1"/>
    </source>
</evidence>
<dbReference type="OrthoDB" id="9781223at2"/>
<dbReference type="PANTHER" id="PTHR43155:SF2">
    <property type="entry name" value="CYCLIC DI-GMP PHOSPHODIESTERASE PA4108"/>
    <property type="match status" value="1"/>
</dbReference>
<dbReference type="InterPro" id="IPR006675">
    <property type="entry name" value="HDIG_dom"/>
</dbReference>
<dbReference type="STRING" id="929558.SMGD1_0098"/>
<dbReference type="RefSeq" id="WP_008338583.1">
    <property type="nucleotide sequence ID" value="NZ_AFRZ01000001.1"/>
</dbReference>
<dbReference type="PANTHER" id="PTHR43155">
    <property type="entry name" value="CYCLIC DI-GMP PHOSPHODIESTERASE PA4108-RELATED"/>
    <property type="match status" value="1"/>
</dbReference>